<dbReference type="AlphaFoldDB" id="A0AAW9SFL8"/>
<dbReference type="Proteomes" id="UP001428774">
    <property type="component" value="Unassembled WGS sequence"/>
</dbReference>
<protein>
    <submittedName>
        <fullName evidence="1">Uncharacterized protein</fullName>
    </submittedName>
</protein>
<proteinExistence type="predicted"/>
<dbReference type="EMBL" id="JBDNCH010000002">
    <property type="protein sequence ID" value="MEN9062864.1"/>
    <property type="molecule type" value="Genomic_DNA"/>
</dbReference>
<evidence type="ECO:0000313" key="1">
    <source>
        <dbReference type="EMBL" id="MEN9062864.1"/>
    </source>
</evidence>
<organism evidence="1 2">
    <name type="scientific">Ponticoccus litoralis</name>
    <dbReference type="NCBI Taxonomy" id="422297"/>
    <lineage>
        <taxon>Bacteria</taxon>
        <taxon>Pseudomonadati</taxon>
        <taxon>Pseudomonadota</taxon>
        <taxon>Alphaproteobacteria</taxon>
        <taxon>Rhodobacterales</taxon>
        <taxon>Roseobacteraceae</taxon>
        <taxon>Ponticoccus</taxon>
    </lineage>
</organism>
<accession>A0AAW9SFL8</accession>
<name>A0AAW9SFL8_9RHOB</name>
<reference evidence="1 2" key="1">
    <citation type="submission" date="2024-05" db="EMBL/GenBank/DDBJ databases">
        <title>Genome sequence of Ponticoccus litoralis KCCM 90028.</title>
        <authorList>
            <person name="Kim J.M."/>
            <person name="Lee J.K."/>
            <person name="Choi B.J."/>
            <person name="Bayburt H."/>
            <person name="Baek J.H."/>
            <person name="Jeon C.O."/>
        </authorList>
    </citation>
    <scope>NUCLEOTIDE SEQUENCE [LARGE SCALE GENOMIC DNA]</scope>
    <source>
        <strain evidence="1 2">KCCM 90028</strain>
    </source>
</reference>
<sequence>MSGAAQKIVPTLSATVPFGHLDLLLRVVDGAATWALYDPLPPEERASRRPLVCGFLGTSDALAGPQPDLHLTPDSLREAALHLEEFIGMAEGA</sequence>
<dbReference type="RefSeq" id="WP_347167789.1">
    <property type="nucleotide sequence ID" value="NZ_JBDNCH010000002.1"/>
</dbReference>
<evidence type="ECO:0000313" key="2">
    <source>
        <dbReference type="Proteomes" id="UP001428774"/>
    </source>
</evidence>
<keyword evidence="2" id="KW-1185">Reference proteome</keyword>
<gene>
    <name evidence="1" type="ORF">ABFB10_19640</name>
</gene>
<comment type="caution">
    <text evidence="1">The sequence shown here is derived from an EMBL/GenBank/DDBJ whole genome shotgun (WGS) entry which is preliminary data.</text>
</comment>